<keyword evidence="3 12" id="KW-0554">One-carbon metabolism</keyword>
<keyword evidence="10 12" id="KW-0486">Methionine biosynthesis</keyword>
<evidence type="ECO:0000256" key="10">
    <source>
        <dbReference type="ARBA" id="ARBA00023167"/>
    </source>
</evidence>
<dbReference type="PROSITE" id="PS00766">
    <property type="entry name" value="THF_DHG_CYH_1"/>
    <property type="match status" value="1"/>
</dbReference>
<comment type="pathway">
    <text evidence="1 12">One-carbon metabolism; tetrahydrofolate interconversion.</text>
</comment>
<dbReference type="SUPFAM" id="SSF53223">
    <property type="entry name" value="Aminoacid dehydrogenase-like, N-terminal domain"/>
    <property type="match status" value="1"/>
</dbReference>
<evidence type="ECO:0000259" key="13">
    <source>
        <dbReference type="Pfam" id="PF00763"/>
    </source>
</evidence>
<dbReference type="GO" id="GO:0006164">
    <property type="term" value="P:purine nucleotide biosynthetic process"/>
    <property type="evidence" value="ECO:0007669"/>
    <property type="project" value="UniProtKB-KW"/>
</dbReference>
<dbReference type="InterPro" id="IPR020631">
    <property type="entry name" value="THF_DH/CycHdrlase_NAD-bd_dom"/>
</dbReference>
<dbReference type="GO" id="GO:0004488">
    <property type="term" value="F:methylenetetrahydrofolate dehydrogenase (NADP+) activity"/>
    <property type="evidence" value="ECO:0007669"/>
    <property type="project" value="UniProtKB-UniRule"/>
</dbReference>
<evidence type="ECO:0000256" key="4">
    <source>
        <dbReference type="ARBA" id="ARBA00022605"/>
    </source>
</evidence>
<dbReference type="PRINTS" id="PR00085">
    <property type="entry name" value="THFDHDRGNASE"/>
</dbReference>
<comment type="similarity">
    <text evidence="12">Belongs to the tetrahydrofolate dehydrogenase/cyclohydrolase family.</text>
</comment>
<evidence type="ECO:0000256" key="3">
    <source>
        <dbReference type="ARBA" id="ARBA00022563"/>
    </source>
</evidence>
<accession>A0A562NLV8</accession>
<dbReference type="InterPro" id="IPR036291">
    <property type="entry name" value="NAD(P)-bd_dom_sf"/>
</dbReference>
<comment type="caution">
    <text evidence="15">The sequence shown here is derived from an EMBL/GenBank/DDBJ whole genome shotgun (WGS) entry which is preliminary data.</text>
</comment>
<dbReference type="GO" id="GO:0035999">
    <property type="term" value="P:tetrahydrofolate interconversion"/>
    <property type="evidence" value="ECO:0007669"/>
    <property type="project" value="UniProtKB-UniRule"/>
</dbReference>
<evidence type="ECO:0000313" key="15">
    <source>
        <dbReference type="EMBL" id="TWI33174.1"/>
    </source>
</evidence>
<evidence type="ECO:0000256" key="8">
    <source>
        <dbReference type="ARBA" id="ARBA00023002"/>
    </source>
</evidence>
<evidence type="ECO:0000313" key="16">
    <source>
        <dbReference type="Proteomes" id="UP000317122"/>
    </source>
</evidence>
<evidence type="ECO:0000256" key="12">
    <source>
        <dbReference type="HAMAP-Rule" id="MF_01576"/>
    </source>
</evidence>
<evidence type="ECO:0000256" key="11">
    <source>
        <dbReference type="ARBA" id="ARBA00023268"/>
    </source>
</evidence>
<comment type="subunit">
    <text evidence="2 12">Homodimer.</text>
</comment>
<keyword evidence="6 12" id="KW-0378">Hydrolase</keyword>
<keyword evidence="4 12" id="KW-0028">Amino-acid biosynthesis</keyword>
<dbReference type="InterPro" id="IPR020867">
    <property type="entry name" value="THF_DH/CycHdrlase_CS"/>
</dbReference>
<reference evidence="15 16" key="1">
    <citation type="journal article" date="2015" name="Stand. Genomic Sci.">
        <title>Genomic Encyclopedia of Bacterial and Archaeal Type Strains, Phase III: the genomes of soil and plant-associated and newly described type strains.</title>
        <authorList>
            <person name="Whitman W.B."/>
            <person name="Woyke T."/>
            <person name="Klenk H.P."/>
            <person name="Zhou Y."/>
            <person name="Lilburn T.G."/>
            <person name="Beck B.J."/>
            <person name="De Vos P."/>
            <person name="Vandamme P."/>
            <person name="Eisen J.A."/>
            <person name="Garrity G."/>
            <person name="Hugenholtz P."/>
            <person name="Kyrpides N.C."/>
        </authorList>
    </citation>
    <scope>NUCLEOTIDE SEQUENCE [LARGE SCALE GENOMIC DNA]</scope>
    <source>
        <strain evidence="15 16">CGMCC 1.2546</strain>
    </source>
</reference>
<organism evidence="15 16">
    <name type="scientific">Mesorhizobium tianshanense</name>
    <dbReference type="NCBI Taxonomy" id="39844"/>
    <lineage>
        <taxon>Bacteria</taxon>
        <taxon>Pseudomonadati</taxon>
        <taxon>Pseudomonadota</taxon>
        <taxon>Alphaproteobacteria</taxon>
        <taxon>Hyphomicrobiales</taxon>
        <taxon>Phyllobacteriaceae</taxon>
        <taxon>Mesorhizobium</taxon>
    </lineage>
</organism>
<evidence type="ECO:0000259" key="14">
    <source>
        <dbReference type="Pfam" id="PF02882"/>
    </source>
</evidence>
<evidence type="ECO:0000256" key="9">
    <source>
        <dbReference type="ARBA" id="ARBA00023102"/>
    </source>
</evidence>
<dbReference type="Pfam" id="PF00763">
    <property type="entry name" value="THF_DHG_CYH"/>
    <property type="match status" value="1"/>
</dbReference>
<dbReference type="PANTHER" id="PTHR48099">
    <property type="entry name" value="C-1-TETRAHYDROFOLATE SYNTHASE, CYTOPLASMIC-RELATED"/>
    <property type="match status" value="1"/>
</dbReference>
<keyword evidence="7 12" id="KW-0521">NADP</keyword>
<dbReference type="GO" id="GO:0009086">
    <property type="term" value="P:methionine biosynthetic process"/>
    <property type="evidence" value="ECO:0007669"/>
    <property type="project" value="UniProtKB-KW"/>
</dbReference>
<evidence type="ECO:0000256" key="2">
    <source>
        <dbReference type="ARBA" id="ARBA00011738"/>
    </source>
</evidence>
<dbReference type="NCBIfam" id="NF010785">
    <property type="entry name" value="PRK14188.1"/>
    <property type="match status" value="1"/>
</dbReference>
<dbReference type="FunFam" id="3.40.50.10860:FF:000005">
    <property type="entry name" value="C-1-tetrahydrofolate synthase, cytoplasmic, putative"/>
    <property type="match status" value="1"/>
</dbReference>
<dbReference type="UniPathway" id="UPA00193"/>
<dbReference type="GO" id="GO:0005829">
    <property type="term" value="C:cytosol"/>
    <property type="evidence" value="ECO:0007669"/>
    <property type="project" value="TreeGrafter"/>
</dbReference>
<feature type="domain" description="Tetrahydrofolate dehydrogenase/cyclohydrolase catalytic" evidence="13">
    <location>
        <begin position="5"/>
        <end position="119"/>
    </location>
</feature>
<comment type="catalytic activity">
    <reaction evidence="12">
        <text>(6R)-5,10-methenyltetrahydrofolate + H2O = (6R)-10-formyltetrahydrofolate + H(+)</text>
        <dbReference type="Rhea" id="RHEA:23700"/>
        <dbReference type="ChEBI" id="CHEBI:15377"/>
        <dbReference type="ChEBI" id="CHEBI:15378"/>
        <dbReference type="ChEBI" id="CHEBI:57455"/>
        <dbReference type="ChEBI" id="CHEBI:195366"/>
        <dbReference type="EC" id="3.5.4.9"/>
    </reaction>
</comment>
<dbReference type="RefSeq" id="WP_145720236.1">
    <property type="nucleotide sequence ID" value="NZ_BSPF01000004.1"/>
</dbReference>
<feature type="domain" description="Tetrahydrofolate dehydrogenase/cyclohydrolase NAD(P)-binding" evidence="14">
    <location>
        <begin position="140"/>
        <end position="288"/>
    </location>
</feature>
<dbReference type="InterPro" id="IPR000672">
    <property type="entry name" value="THF_DH/CycHdrlase"/>
</dbReference>
<sequence length="314" mass="32934">MTEIIDGKVASQDVVAEVKRLSAELAVSGGTPGLAVVIVGEDPASQVYVASKSRMASECGFHSVQYSLSSDTSENELVDLVCKLNFDPQIHGILVQLPLPSQIDTGRIIQAIAPEKDVDGFNFINVGKVGTGELGTAFIPCTPAGAMLLIERVRGKDLTGLNAVVVGRSNIVGKPMASLLLAANCTVTIAHRHTRDLATITRTADILVVAVGKPELVKGDWVKPGATVIDVGINRVPALADGTRRTTLVGDVDFGAVKRSAGAITPVPGGVGPMTIAMLMANTLVSAYRAVGMVAPRFDEAKRSHMDDNRFDVV</sequence>
<comment type="catalytic activity">
    <reaction evidence="12">
        <text>(6R)-5,10-methylene-5,6,7,8-tetrahydrofolate + NADP(+) = (6R)-5,10-methenyltetrahydrofolate + NADPH</text>
        <dbReference type="Rhea" id="RHEA:22812"/>
        <dbReference type="ChEBI" id="CHEBI:15636"/>
        <dbReference type="ChEBI" id="CHEBI:57455"/>
        <dbReference type="ChEBI" id="CHEBI:57783"/>
        <dbReference type="ChEBI" id="CHEBI:58349"/>
        <dbReference type="EC" id="1.5.1.5"/>
    </reaction>
</comment>
<dbReference type="PROSITE" id="PS00767">
    <property type="entry name" value="THF_DHG_CYH_2"/>
    <property type="match status" value="1"/>
</dbReference>
<dbReference type="GO" id="GO:0000105">
    <property type="term" value="P:L-histidine biosynthetic process"/>
    <property type="evidence" value="ECO:0007669"/>
    <property type="project" value="UniProtKB-KW"/>
</dbReference>
<dbReference type="EMBL" id="VLKT01000026">
    <property type="protein sequence ID" value="TWI33174.1"/>
    <property type="molecule type" value="Genomic_DNA"/>
</dbReference>
<evidence type="ECO:0000256" key="7">
    <source>
        <dbReference type="ARBA" id="ARBA00022857"/>
    </source>
</evidence>
<protein>
    <recommendedName>
        <fullName evidence="12">Bifunctional protein FolD</fullName>
    </recommendedName>
    <domain>
        <recommendedName>
            <fullName evidence="12">Methylenetetrahydrofolate dehydrogenase</fullName>
            <ecNumber evidence="12">1.5.1.5</ecNumber>
        </recommendedName>
    </domain>
    <domain>
        <recommendedName>
            <fullName evidence="12">Methenyltetrahydrofolate cyclohydrolase</fullName>
            <ecNumber evidence="12">3.5.4.9</ecNumber>
        </recommendedName>
    </domain>
</protein>
<dbReference type="OrthoDB" id="9803580at2"/>
<dbReference type="FunFam" id="3.40.50.720:FF:000006">
    <property type="entry name" value="Bifunctional protein FolD"/>
    <property type="match status" value="1"/>
</dbReference>
<keyword evidence="11 12" id="KW-0511">Multifunctional enzyme</keyword>
<evidence type="ECO:0000256" key="1">
    <source>
        <dbReference type="ARBA" id="ARBA00004777"/>
    </source>
</evidence>
<evidence type="ECO:0000256" key="5">
    <source>
        <dbReference type="ARBA" id="ARBA00022755"/>
    </source>
</evidence>
<dbReference type="Gene3D" id="3.40.50.720">
    <property type="entry name" value="NAD(P)-binding Rossmann-like Domain"/>
    <property type="match status" value="1"/>
</dbReference>
<dbReference type="Proteomes" id="UP000317122">
    <property type="component" value="Unassembled WGS sequence"/>
</dbReference>
<name>A0A562NLV8_9HYPH</name>
<dbReference type="AlphaFoldDB" id="A0A562NLV8"/>
<dbReference type="Pfam" id="PF02882">
    <property type="entry name" value="THF_DHG_CYH_C"/>
    <property type="match status" value="1"/>
</dbReference>
<dbReference type="EC" id="3.5.4.9" evidence="12"/>
<keyword evidence="9 12" id="KW-0368">Histidine biosynthesis</keyword>
<dbReference type="InterPro" id="IPR046346">
    <property type="entry name" value="Aminoacid_DH-like_N_sf"/>
</dbReference>
<dbReference type="Gene3D" id="3.40.50.10860">
    <property type="entry name" value="Leucine Dehydrogenase, chain A, domain 1"/>
    <property type="match status" value="1"/>
</dbReference>
<dbReference type="CDD" id="cd01080">
    <property type="entry name" value="NAD_bind_m-THF_DH_Cyclohyd"/>
    <property type="match status" value="1"/>
</dbReference>
<dbReference type="PANTHER" id="PTHR48099:SF5">
    <property type="entry name" value="C-1-TETRAHYDROFOLATE SYNTHASE, CYTOPLASMIC"/>
    <property type="match status" value="1"/>
</dbReference>
<dbReference type="InterPro" id="IPR020630">
    <property type="entry name" value="THF_DH/CycHdrlase_cat_dom"/>
</dbReference>
<keyword evidence="8 12" id="KW-0560">Oxidoreductase</keyword>
<feature type="binding site" evidence="12">
    <location>
        <position position="233"/>
    </location>
    <ligand>
        <name>NADP(+)</name>
        <dbReference type="ChEBI" id="CHEBI:58349"/>
    </ligand>
</feature>
<dbReference type="HAMAP" id="MF_01576">
    <property type="entry name" value="THF_DHG_CYH"/>
    <property type="match status" value="1"/>
</dbReference>
<comment type="function">
    <text evidence="12">Catalyzes the oxidation of 5,10-methylenetetrahydrofolate to 5,10-methenyltetrahydrofolate and then the hydrolysis of 5,10-methenyltetrahydrofolate to 10-formyltetrahydrofolate.</text>
</comment>
<dbReference type="SUPFAM" id="SSF51735">
    <property type="entry name" value="NAD(P)-binding Rossmann-fold domains"/>
    <property type="match status" value="1"/>
</dbReference>
<evidence type="ECO:0000256" key="6">
    <source>
        <dbReference type="ARBA" id="ARBA00022801"/>
    </source>
</evidence>
<comment type="caution">
    <text evidence="12">Lacks conserved residue(s) required for the propagation of feature annotation.</text>
</comment>
<keyword evidence="16" id="KW-1185">Reference proteome</keyword>
<feature type="binding site" evidence="12">
    <location>
        <begin position="167"/>
        <end position="169"/>
    </location>
    <ligand>
        <name>NADP(+)</name>
        <dbReference type="ChEBI" id="CHEBI:58349"/>
    </ligand>
</feature>
<proteinExistence type="inferred from homology"/>
<keyword evidence="5 12" id="KW-0658">Purine biosynthesis</keyword>
<gene>
    <name evidence="12" type="primary">folD</name>
    <name evidence="15" type="ORF">IQ26_04175</name>
</gene>
<dbReference type="GO" id="GO:0004477">
    <property type="term" value="F:methenyltetrahydrofolate cyclohydrolase activity"/>
    <property type="evidence" value="ECO:0007669"/>
    <property type="project" value="UniProtKB-UniRule"/>
</dbReference>
<dbReference type="EC" id="1.5.1.5" evidence="12"/>